<dbReference type="Pfam" id="PF00266">
    <property type="entry name" value="Aminotran_5"/>
    <property type="match status" value="1"/>
</dbReference>
<gene>
    <name evidence="9" type="ORF">DS831_07460</name>
</gene>
<dbReference type="PROSITE" id="PS00595">
    <property type="entry name" value="AA_TRANSFER_CLASS_5"/>
    <property type="match status" value="1"/>
</dbReference>
<sequence length="381" mass="42520">MIYFDNSATTLIEPSVLKTYEKVSTDFFGNPSSLHRLGDQAQQILNSARQQIADILHCQAGEIYFTSGGSEGDNWIIKGTALEKHQFGNHIITTNIEHPAVTNTLHQLEKLGFDVTYLPVDKTGHLNPEDVRKAIRPETILVTIMAVNNEVGAIQPIKAVAQILKNYPNIHFHVDAVQSVGKALYKQLKDERIDFMTFSGHKFHAPRGVGFIYAKNGRRIAPLINGGGQEDNWRSGTENTPAVVAMARALRLTTENEEQQAQRQNQLRKILYDHLQTLDNIVVFSQMDASFAPHILCFALKGVRGETIVHAFEKEGIYISTTSACSSRKGEQPITLSAMHVPDKIATSAVRVSLDENNTMAEMQQFVIALDKIYQHFQVLN</sequence>
<dbReference type="RefSeq" id="WP_118902152.1">
    <property type="nucleotide sequence ID" value="NZ_QOCR01000004.1"/>
</dbReference>
<dbReference type="PIRSF" id="PIRSF005572">
    <property type="entry name" value="NifS"/>
    <property type="match status" value="1"/>
</dbReference>
<name>A0A3R6UXU2_9LACO</name>
<keyword evidence="10" id="KW-1185">Reference proteome</keyword>
<evidence type="ECO:0000256" key="7">
    <source>
        <dbReference type="RuleBase" id="RU004504"/>
    </source>
</evidence>
<dbReference type="InterPro" id="IPR015422">
    <property type="entry name" value="PyrdxlP-dep_Trfase_small"/>
</dbReference>
<dbReference type="InterPro" id="IPR000192">
    <property type="entry name" value="Aminotrans_V_dom"/>
</dbReference>
<evidence type="ECO:0000256" key="3">
    <source>
        <dbReference type="ARBA" id="ARBA00022723"/>
    </source>
</evidence>
<comment type="cofactor">
    <cofactor evidence="1 7">
        <name>pyridoxal 5'-phosphate</name>
        <dbReference type="ChEBI" id="CHEBI:597326"/>
    </cofactor>
</comment>
<evidence type="ECO:0000259" key="8">
    <source>
        <dbReference type="Pfam" id="PF00266"/>
    </source>
</evidence>
<accession>A0A3R6UXU2</accession>
<comment type="caution">
    <text evidence="9">The sequence shown here is derived from an EMBL/GenBank/DDBJ whole genome shotgun (WGS) entry which is preliminary data.</text>
</comment>
<dbReference type="InterPro" id="IPR015424">
    <property type="entry name" value="PyrdxlP-dep_Trfase"/>
</dbReference>
<dbReference type="Gene3D" id="3.40.640.10">
    <property type="entry name" value="Type I PLP-dependent aspartate aminotransferase-like (Major domain)"/>
    <property type="match status" value="1"/>
</dbReference>
<feature type="domain" description="Aminotransferase class V" evidence="8">
    <location>
        <begin position="2"/>
        <end position="366"/>
    </location>
</feature>
<evidence type="ECO:0000256" key="6">
    <source>
        <dbReference type="ARBA" id="ARBA00023014"/>
    </source>
</evidence>
<evidence type="ECO:0000313" key="9">
    <source>
        <dbReference type="EMBL" id="RHW49989.1"/>
    </source>
</evidence>
<proteinExistence type="inferred from homology"/>
<keyword evidence="3" id="KW-0479">Metal-binding</keyword>
<dbReference type="InterPro" id="IPR015421">
    <property type="entry name" value="PyrdxlP-dep_Trfase_major"/>
</dbReference>
<dbReference type="Proteomes" id="UP000284109">
    <property type="component" value="Unassembled WGS sequence"/>
</dbReference>
<evidence type="ECO:0000256" key="5">
    <source>
        <dbReference type="ARBA" id="ARBA00023004"/>
    </source>
</evidence>
<dbReference type="GO" id="GO:0051536">
    <property type="term" value="F:iron-sulfur cluster binding"/>
    <property type="evidence" value="ECO:0007669"/>
    <property type="project" value="UniProtKB-KW"/>
</dbReference>
<protein>
    <submittedName>
        <fullName evidence="9">Aminotransferase</fullName>
    </submittedName>
</protein>
<reference evidence="9 10" key="1">
    <citation type="submission" date="2018-07" db="EMBL/GenBank/DDBJ databases">
        <title>Genome sequences of six Lactobacillus spp. isolated from bumble bee guts.</title>
        <authorList>
            <person name="Motta E.V.S."/>
            <person name="Moran N.A."/>
        </authorList>
    </citation>
    <scope>NUCLEOTIDE SEQUENCE [LARGE SCALE GENOMIC DNA]</scope>
    <source>
        <strain evidence="9 10">BI-1.1</strain>
    </source>
</reference>
<keyword evidence="5" id="KW-0408">Iron</keyword>
<dbReference type="OrthoDB" id="9808002at2"/>
<dbReference type="Gene3D" id="3.90.1150.10">
    <property type="entry name" value="Aspartate Aminotransferase, domain 1"/>
    <property type="match status" value="1"/>
</dbReference>
<dbReference type="GO" id="GO:0046872">
    <property type="term" value="F:metal ion binding"/>
    <property type="evidence" value="ECO:0007669"/>
    <property type="project" value="UniProtKB-KW"/>
</dbReference>
<keyword evidence="4" id="KW-0663">Pyridoxal phosphate</keyword>
<dbReference type="SUPFAM" id="SSF53383">
    <property type="entry name" value="PLP-dependent transferases"/>
    <property type="match status" value="1"/>
</dbReference>
<comment type="similarity">
    <text evidence="2">Belongs to the class-V pyridoxal-phosphate-dependent aminotransferase family. NifS/IscS subfamily.</text>
</comment>
<keyword evidence="9" id="KW-0808">Transferase</keyword>
<dbReference type="InterPro" id="IPR020578">
    <property type="entry name" value="Aminotrans_V_PyrdxlP_BS"/>
</dbReference>
<dbReference type="Gene3D" id="1.10.260.50">
    <property type="match status" value="1"/>
</dbReference>
<dbReference type="InterPro" id="IPR016454">
    <property type="entry name" value="Cysteine_dSase"/>
</dbReference>
<dbReference type="PANTHER" id="PTHR11601:SF50">
    <property type="entry name" value="CYSTEINE DESULFURASE ISCS 2-RELATED"/>
    <property type="match status" value="1"/>
</dbReference>
<evidence type="ECO:0000256" key="4">
    <source>
        <dbReference type="ARBA" id="ARBA00022898"/>
    </source>
</evidence>
<keyword evidence="9" id="KW-0032">Aminotransferase</keyword>
<organism evidence="9 10">
    <name type="scientific">Bombilactobacillus bombi</name>
    <dbReference type="NCBI Taxonomy" id="1303590"/>
    <lineage>
        <taxon>Bacteria</taxon>
        <taxon>Bacillati</taxon>
        <taxon>Bacillota</taxon>
        <taxon>Bacilli</taxon>
        <taxon>Lactobacillales</taxon>
        <taxon>Lactobacillaceae</taxon>
        <taxon>Bombilactobacillus</taxon>
    </lineage>
</organism>
<dbReference type="AlphaFoldDB" id="A0A3R6UXU2"/>
<evidence type="ECO:0000256" key="1">
    <source>
        <dbReference type="ARBA" id="ARBA00001933"/>
    </source>
</evidence>
<dbReference type="PANTHER" id="PTHR11601">
    <property type="entry name" value="CYSTEINE DESULFURYLASE FAMILY MEMBER"/>
    <property type="match status" value="1"/>
</dbReference>
<evidence type="ECO:0000313" key="10">
    <source>
        <dbReference type="Proteomes" id="UP000284109"/>
    </source>
</evidence>
<keyword evidence="6" id="KW-0411">Iron-sulfur</keyword>
<dbReference type="GO" id="GO:0008483">
    <property type="term" value="F:transaminase activity"/>
    <property type="evidence" value="ECO:0007669"/>
    <property type="project" value="UniProtKB-KW"/>
</dbReference>
<evidence type="ECO:0000256" key="2">
    <source>
        <dbReference type="ARBA" id="ARBA00006490"/>
    </source>
</evidence>
<dbReference type="EMBL" id="QOCR01000004">
    <property type="protein sequence ID" value="RHW49989.1"/>
    <property type="molecule type" value="Genomic_DNA"/>
</dbReference>